<feature type="transmembrane region" description="Helical" evidence="2">
    <location>
        <begin position="136"/>
        <end position="154"/>
    </location>
</feature>
<keyword evidence="2" id="KW-1133">Transmembrane helix</keyword>
<sequence length="396" mass="46327">MSKKYQTFTNDDVNRLEEQVYQLDQNYRWNIPDYSWDIQHAQMLNKIPIEEVADHMRLLIGAKLSMEKLHSGFKGSVNQYRNQYKQTIQQFDEEFSKYKRARCHPNEIAYRNNHDGNLPKTLPIDYGDKHFALRGYLIYALILFAYKVLGWFGVAGSPLFIMTALFTRLFFWVITIFLFLALFRLPISQPLASYRNKEILGQKQRILDRDKEFCKKNNLNDQTLDNEFQYSYSLAIANTMYAEKVQKEKDWVETRLNAYYAIVMDNVIYLPPEQTSNMNRLVGIYGALLNGVSTWQAAYEHVSADERFQKMTNSIVDAINNADSNVIDAVNDARDTITSKLEETDENIRNLNSSIDRQTAAIDYWNQEQSEIAAAQAGIMYDTNRRIKEMSNRYKN</sequence>
<protein>
    <submittedName>
        <fullName evidence="3">Uncharacterized protein</fullName>
    </submittedName>
</protein>
<feature type="coiled-coil region" evidence="1">
    <location>
        <begin position="334"/>
        <end position="361"/>
    </location>
</feature>
<proteinExistence type="predicted"/>
<keyword evidence="1" id="KW-0175">Coiled coil</keyword>
<comment type="caution">
    <text evidence="3">The sequence shown here is derived from an EMBL/GenBank/DDBJ whole genome shotgun (WGS) entry which is preliminary data.</text>
</comment>
<feature type="transmembrane region" description="Helical" evidence="2">
    <location>
        <begin position="160"/>
        <end position="183"/>
    </location>
</feature>
<dbReference type="RefSeq" id="WP_135374645.1">
    <property type="nucleotide sequence ID" value="NZ_RKLY01000051.1"/>
</dbReference>
<reference evidence="3 4" key="1">
    <citation type="submission" date="2018-10" db="EMBL/GenBank/DDBJ databases">
        <title>Lactobacillus sp. R7 and Lactobacillus sp. R19 isolated from fermented mustard green product of Taiwan.</title>
        <authorList>
            <person name="Lin S.-T."/>
        </authorList>
    </citation>
    <scope>NUCLEOTIDE SEQUENCE [LARGE SCALE GENOMIC DNA]</scope>
    <source>
        <strain evidence="3 4">BCRC 81127</strain>
    </source>
</reference>
<organism evidence="3 4">
    <name type="scientific">Companilactobacillus suantsaicola</name>
    <dbReference type="NCBI Taxonomy" id="2487723"/>
    <lineage>
        <taxon>Bacteria</taxon>
        <taxon>Bacillati</taxon>
        <taxon>Bacillota</taxon>
        <taxon>Bacilli</taxon>
        <taxon>Lactobacillales</taxon>
        <taxon>Lactobacillaceae</taxon>
        <taxon>Companilactobacillus</taxon>
    </lineage>
</organism>
<evidence type="ECO:0000256" key="1">
    <source>
        <dbReference type="SAM" id="Coils"/>
    </source>
</evidence>
<keyword evidence="2" id="KW-0812">Transmembrane</keyword>
<dbReference type="EMBL" id="RKLY01000051">
    <property type="protein sequence ID" value="TGD20945.1"/>
    <property type="molecule type" value="Genomic_DNA"/>
</dbReference>
<keyword evidence="4" id="KW-1185">Reference proteome</keyword>
<keyword evidence="2" id="KW-0472">Membrane</keyword>
<name>A0A4Z0JE89_9LACO</name>
<gene>
    <name evidence="3" type="ORF">EGT49_12235</name>
</gene>
<dbReference type="AlphaFoldDB" id="A0A4Z0JE89"/>
<evidence type="ECO:0000256" key="2">
    <source>
        <dbReference type="SAM" id="Phobius"/>
    </source>
</evidence>
<evidence type="ECO:0000313" key="4">
    <source>
        <dbReference type="Proteomes" id="UP000298021"/>
    </source>
</evidence>
<accession>A0A4Z0JE89</accession>
<dbReference type="Proteomes" id="UP000298021">
    <property type="component" value="Unassembled WGS sequence"/>
</dbReference>
<dbReference type="OrthoDB" id="2290746at2"/>
<evidence type="ECO:0000313" key="3">
    <source>
        <dbReference type="EMBL" id="TGD20945.1"/>
    </source>
</evidence>